<feature type="region of interest" description="Disordered" evidence="7">
    <location>
        <begin position="607"/>
        <end position="660"/>
    </location>
</feature>
<dbReference type="OrthoDB" id="5575144at2759"/>
<dbReference type="CDD" id="cd00067">
    <property type="entry name" value="GAL4"/>
    <property type="match status" value="1"/>
</dbReference>
<dbReference type="PROSITE" id="PS50048">
    <property type="entry name" value="ZN2_CY6_FUNGAL_2"/>
    <property type="match status" value="1"/>
</dbReference>
<feature type="region of interest" description="Disordered" evidence="7">
    <location>
        <begin position="25"/>
        <end position="136"/>
    </location>
</feature>
<dbReference type="PANTHER" id="PTHR47659:SF4">
    <property type="entry name" value="ZN(II)2CYS6 TRANSCRIPTION FACTOR (EUROFUNG)"/>
    <property type="match status" value="1"/>
</dbReference>
<dbReference type="InterPro" id="IPR001138">
    <property type="entry name" value="Zn2Cys6_DnaBD"/>
</dbReference>
<dbReference type="InterPro" id="IPR050335">
    <property type="entry name" value="ERT1_acuK_gluconeogen_tf"/>
</dbReference>
<feature type="region of interest" description="Disordered" evidence="7">
    <location>
        <begin position="525"/>
        <end position="593"/>
    </location>
</feature>
<feature type="region of interest" description="Disordered" evidence="7">
    <location>
        <begin position="474"/>
        <end position="505"/>
    </location>
</feature>
<keyword evidence="1" id="KW-0479">Metal-binding</keyword>
<name>A0A9P4VUR1_9PEZI</name>
<feature type="compositionally biased region" description="Pro residues" evidence="7">
    <location>
        <begin position="543"/>
        <end position="557"/>
    </location>
</feature>
<dbReference type="GO" id="GO:0003677">
    <property type="term" value="F:DNA binding"/>
    <property type="evidence" value="ECO:0007669"/>
    <property type="project" value="UniProtKB-KW"/>
</dbReference>
<feature type="compositionally biased region" description="Basic and acidic residues" evidence="7">
    <location>
        <begin position="237"/>
        <end position="248"/>
    </location>
</feature>
<dbReference type="PANTHER" id="PTHR47659">
    <property type="entry name" value="ZN(II)2CYS6 TRANSCRIPTION FACTOR (EUROFUNG)-RELATED"/>
    <property type="match status" value="1"/>
</dbReference>
<keyword evidence="2" id="KW-0862">Zinc</keyword>
<dbReference type="SMART" id="SM00066">
    <property type="entry name" value="GAL4"/>
    <property type="match status" value="1"/>
</dbReference>
<dbReference type="AlphaFoldDB" id="A0A9P4VUR1"/>
<dbReference type="SUPFAM" id="SSF57701">
    <property type="entry name" value="Zn2/Cys6 DNA-binding domain"/>
    <property type="match status" value="1"/>
</dbReference>
<evidence type="ECO:0000256" key="5">
    <source>
        <dbReference type="ARBA" id="ARBA00023163"/>
    </source>
</evidence>
<feature type="compositionally biased region" description="Low complexity" evidence="7">
    <location>
        <begin position="489"/>
        <end position="503"/>
    </location>
</feature>
<evidence type="ECO:0000256" key="4">
    <source>
        <dbReference type="ARBA" id="ARBA00023125"/>
    </source>
</evidence>
<gene>
    <name evidence="9" type="ORF">M501DRAFT_988493</name>
</gene>
<sequence length="660" mass="73271">MHIRAQHPPPQFPYSPAWTQKELCSAPISLPEPSRTSQAQLRSFPSPPMSDSLSPRQAAQRQEVEESRRSSRSGVNELREPFLRESAATTSSPVSTLTPIGTLQREFHHHHTRNPPRPAVTGRRDIPFSSANVPSPTMNATIAPGIPYGYHSAVPTYLGAPSSGPQAQPTGFATPTSYAQEVSRPARRTKAHVASACINCKRAHLSCDVRRPCTRCLAAGKQDTCYDVQHKKRGRPRLRDENRGEGFGEFKTPQNSILPTSTPALAPSTSPTQLVADLSRTAGIRSSDRERHIESPSLRKESQPTSSRAPLQLTPIKTPSIESTRSTIIFLNLDLVILRWSPALTTLLRLDRRIGRDKNLGDLIDEQHRESLQILRNDLREERDRKEPSYMAPIFGPNEEEAVRSIDEEAIAEITDGFQVRDHSWTFRLASGHAQVIRVRVRLAKTKIYFVTLALPPLDQLNFPGDVLPPYSAPAQTSSVQSKFGPVQSPSDPRSLPPRLTSPQFSSAPSSPYYVYHAIPPTLPPSNSSFAQTPRKEHSVFTPYPPPPPHLTPPPLPTTVSLPSYAPIPRPHSATSESVARNRSLPDPFPSEQRERLHLPPLIRESAPSLLLQAPTDPAPVRTSRVRRREVTPENNNGNTAPEPPDSRKRRRLNIHEVLE</sequence>
<keyword evidence="4" id="KW-0238">DNA-binding</keyword>
<evidence type="ECO:0000256" key="7">
    <source>
        <dbReference type="SAM" id="MobiDB-lite"/>
    </source>
</evidence>
<evidence type="ECO:0000256" key="3">
    <source>
        <dbReference type="ARBA" id="ARBA00023015"/>
    </source>
</evidence>
<feature type="region of interest" description="Disordered" evidence="7">
    <location>
        <begin position="231"/>
        <end position="311"/>
    </location>
</feature>
<feature type="domain" description="Zn(2)-C6 fungal-type" evidence="8">
    <location>
        <begin position="196"/>
        <end position="225"/>
    </location>
</feature>
<dbReference type="Pfam" id="PF00172">
    <property type="entry name" value="Zn_clus"/>
    <property type="match status" value="1"/>
</dbReference>
<protein>
    <recommendedName>
        <fullName evidence="8">Zn(2)-C6 fungal-type domain-containing protein</fullName>
    </recommendedName>
</protein>
<dbReference type="EMBL" id="MU006090">
    <property type="protein sequence ID" value="KAF2842247.1"/>
    <property type="molecule type" value="Genomic_DNA"/>
</dbReference>
<keyword evidence="3" id="KW-0805">Transcription regulation</keyword>
<feature type="compositionally biased region" description="Polar residues" evidence="7">
    <location>
        <begin position="87"/>
        <end position="101"/>
    </location>
</feature>
<feature type="compositionally biased region" description="Polar residues" evidence="7">
    <location>
        <begin position="163"/>
        <end position="180"/>
    </location>
</feature>
<feature type="compositionally biased region" description="Polar residues" evidence="7">
    <location>
        <begin position="252"/>
        <end position="273"/>
    </location>
</feature>
<feature type="region of interest" description="Disordered" evidence="7">
    <location>
        <begin position="160"/>
        <end position="185"/>
    </location>
</feature>
<evidence type="ECO:0000259" key="8">
    <source>
        <dbReference type="PROSITE" id="PS50048"/>
    </source>
</evidence>
<evidence type="ECO:0000256" key="1">
    <source>
        <dbReference type="ARBA" id="ARBA00022723"/>
    </source>
</evidence>
<feature type="compositionally biased region" description="Polar residues" evidence="7">
    <location>
        <begin position="34"/>
        <end position="55"/>
    </location>
</feature>
<proteinExistence type="predicted"/>
<keyword evidence="5" id="KW-0804">Transcription</keyword>
<feature type="compositionally biased region" description="Basic and acidic residues" evidence="7">
    <location>
        <begin position="286"/>
        <end position="302"/>
    </location>
</feature>
<evidence type="ECO:0000313" key="10">
    <source>
        <dbReference type="Proteomes" id="UP000799429"/>
    </source>
</evidence>
<evidence type="ECO:0000256" key="2">
    <source>
        <dbReference type="ARBA" id="ARBA00022833"/>
    </source>
</evidence>
<organism evidence="9 10">
    <name type="scientific">Patellaria atrata CBS 101060</name>
    <dbReference type="NCBI Taxonomy" id="1346257"/>
    <lineage>
        <taxon>Eukaryota</taxon>
        <taxon>Fungi</taxon>
        <taxon>Dikarya</taxon>
        <taxon>Ascomycota</taxon>
        <taxon>Pezizomycotina</taxon>
        <taxon>Dothideomycetes</taxon>
        <taxon>Dothideomycetes incertae sedis</taxon>
        <taxon>Patellariales</taxon>
        <taxon>Patellariaceae</taxon>
        <taxon>Patellaria</taxon>
    </lineage>
</organism>
<accession>A0A9P4VUR1</accession>
<dbReference type="InterPro" id="IPR036864">
    <property type="entry name" value="Zn2-C6_fun-type_DNA-bd_sf"/>
</dbReference>
<keyword evidence="6" id="KW-0539">Nucleus</keyword>
<dbReference type="GO" id="GO:0008270">
    <property type="term" value="F:zinc ion binding"/>
    <property type="evidence" value="ECO:0007669"/>
    <property type="project" value="InterPro"/>
</dbReference>
<keyword evidence="10" id="KW-1185">Reference proteome</keyword>
<reference evidence="9" key="1">
    <citation type="journal article" date="2020" name="Stud. Mycol.">
        <title>101 Dothideomycetes genomes: a test case for predicting lifestyles and emergence of pathogens.</title>
        <authorList>
            <person name="Haridas S."/>
            <person name="Albert R."/>
            <person name="Binder M."/>
            <person name="Bloem J."/>
            <person name="Labutti K."/>
            <person name="Salamov A."/>
            <person name="Andreopoulos B."/>
            <person name="Baker S."/>
            <person name="Barry K."/>
            <person name="Bills G."/>
            <person name="Bluhm B."/>
            <person name="Cannon C."/>
            <person name="Castanera R."/>
            <person name="Culley D."/>
            <person name="Daum C."/>
            <person name="Ezra D."/>
            <person name="Gonzalez J."/>
            <person name="Henrissat B."/>
            <person name="Kuo A."/>
            <person name="Liang C."/>
            <person name="Lipzen A."/>
            <person name="Lutzoni F."/>
            <person name="Magnuson J."/>
            <person name="Mondo S."/>
            <person name="Nolan M."/>
            <person name="Ohm R."/>
            <person name="Pangilinan J."/>
            <person name="Park H.-J."/>
            <person name="Ramirez L."/>
            <person name="Alfaro M."/>
            <person name="Sun H."/>
            <person name="Tritt A."/>
            <person name="Yoshinaga Y."/>
            <person name="Zwiers L.-H."/>
            <person name="Turgeon B."/>
            <person name="Goodwin S."/>
            <person name="Spatafora J."/>
            <person name="Crous P."/>
            <person name="Grigoriev I."/>
        </authorList>
    </citation>
    <scope>NUCLEOTIDE SEQUENCE</scope>
    <source>
        <strain evidence="9">CBS 101060</strain>
    </source>
</reference>
<evidence type="ECO:0000256" key="6">
    <source>
        <dbReference type="ARBA" id="ARBA00023242"/>
    </source>
</evidence>
<evidence type="ECO:0000313" key="9">
    <source>
        <dbReference type="EMBL" id="KAF2842247.1"/>
    </source>
</evidence>
<dbReference type="GO" id="GO:0000981">
    <property type="term" value="F:DNA-binding transcription factor activity, RNA polymerase II-specific"/>
    <property type="evidence" value="ECO:0007669"/>
    <property type="project" value="InterPro"/>
</dbReference>
<comment type="caution">
    <text evidence="9">The sequence shown here is derived from an EMBL/GenBank/DDBJ whole genome shotgun (WGS) entry which is preliminary data.</text>
</comment>
<dbReference type="PROSITE" id="PS00463">
    <property type="entry name" value="ZN2_CY6_FUNGAL_1"/>
    <property type="match status" value="1"/>
</dbReference>
<dbReference type="Proteomes" id="UP000799429">
    <property type="component" value="Unassembled WGS sequence"/>
</dbReference>